<keyword evidence="2" id="KW-1185">Reference proteome</keyword>
<dbReference type="EMBL" id="LZPO01076297">
    <property type="protein sequence ID" value="OBS67997.1"/>
    <property type="molecule type" value="Genomic_DNA"/>
</dbReference>
<dbReference type="AlphaFoldDB" id="A0A1A6GRK9"/>
<feature type="non-terminal residue" evidence="1">
    <location>
        <position position="51"/>
    </location>
</feature>
<evidence type="ECO:0000313" key="2">
    <source>
        <dbReference type="Proteomes" id="UP000092124"/>
    </source>
</evidence>
<comment type="caution">
    <text evidence="1">The sequence shown here is derived from an EMBL/GenBank/DDBJ whole genome shotgun (WGS) entry which is preliminary data.</text>
</comment>
<gene>
    <name evidence="1" type="ORF">A6R68_03462</name>
</gene>
<organism evidence="1 2">
    <name type="scientific">Neotoma lepida</name>
    <name type="common">Desert woodrat</name>
    <dbReference type="NCBI Taxonomy" id="56216"/>
    <lineage>
        <taxon>Eukaryota</taxon>
        <taxon>Metazoa</taxon>
        <taxon>Chordata</taxon>
        <taxon>Craniata</taxon>
        <taxon>Vertebrata</taxon>
        <taxon>Euteleostomi</taxon>
        <taxon>Mammalia</taxon>
        <taxon>Eutheria</taxon>
        <taxon>Euarchontoglires</taxon>
        <taxon>Glires</taxon>
        <taxon>Rodentia</taxon>
        <taxon>Myomorpha</taxon>
        <taxon>Muroidea</taxon>
        <taxon>Cricetidae</taxon>
        <taxon>Neotominae</taxon>
        <taxon>Neotoma</taxon>
    </lineage>
</organism>
<protein>
    <submittedName>
        <fullName evidence="1">Uncharacterized protein</fullName>
    </submittedName>
</protein>
<accession>A0A1A6GRK9</accession>
<reference evidence="1 2" key="1">
    <citation type="submission" date="2016-06" db="EMBL/GenBank/DDBJ databases">
        <title>The Draft Genome Sequence and Annotation of the Desert Woodrat Neotoma lepida.</title>
        <authorList>
            <person name="Campbell M."/>
            <person name="Oakeson K.F."/>
            <person name="Yandell M."/>
            <person name="Halpert J.R."/>
            <person name="Dearing D."/>
        </authorList>
    </citation>
    <scope>NUCLEOTIDE SEQUENCE [LARGE SCALE GENOMIC DNA]</scope>
    <source>
        <strain evidence="1">417</strain>
        <tissue evidence="1">Liver</tissue>
    </source>
</reference>
<dbReference type="STRING" id="56216.A0A1A6GRK9"/>
<sequence length="51" mass="5835">MVQRKVVSYVKMKLNIAFPATSSQKLTEVTDIYKVLTFYEKHTAREIAADA</sequence>
<evidence type="ECO:0000313" key="1">
    <source>
        <dbReference type="EMBL" id="OBS67997.1"/>
    </source>
</evidence>
<proteinExistence type="predicted"/>
<name>A0A1A6GRK9_NEOLE</name>
<dbReference type="Proteomes" id="UP000092124">
    <property type="component" value="Unassembled WGS sequence"/>
</dbReference>